<accession>A0AA97AME1</accession>
<dbReference type="RefSeq" id="WP_316426310.1">
    <property type="nucleotide sequence ID" value="NZ_CP130144.1"/>
</dbReference>
<organism evidence="2">
    <name type="scientific">Leptolyngbya boryana CZ1</name>
    <dbReference type="NCBI Taxonomy" id="3060204"/>
    <lineage>
        <taxon>Bacteria</taxon>
        <taxon>Bacillati</taxon>
        <taxon>Cyanobacteriota</taxon>
        <taxon>Cyanophyceae</taxon>
        <taxon>Leptolyngbyales</taxon>
        <taxon>Leptolyngbyaceae</taxon>
        <taxon>Leptolyngbya group</taxon>
        <taxon>Leptolyngbya</taxon>
    </lineage>
</organism>
<name>A0AA97AME1_LEPBY</name>
<dbReference type="SUPFAM" id="SSF51126">
    <property type="entry name" value="Pectin lyase-like"/>
    <property type="match status" value="1"/>
</dbReference>
<gene>
    <name evidence="2" type="ORF">Q2T42_20030</name>
</gene>
<dbReference type="EMBL" id="CP130144">
    <property type="protein sequence ID" value="WNZ44122.1"/>
    <property type="molecule type" value="Genomic_DNA"/>
</dbReference>
<protein>
    <submittedName>
        <fullName evidence="2">Filamentous hemagglutinin N-terminal domain-containing protein</fullName>
    </submittedName>
</protein>
<sequence length="801" mass="82408">MTRLGQALLLSALVSWSGEIVIAQSSSVIPDSTLGNESSIVTSQDPNFPIDLITGGATRGTNLFHSFTQFNVPEGRGIYFSTSDPATQSILARVTGSSRSSILGTLGVLGAGQPNLFLINPNGILFGANATLDLGGSFVATTANAVKLGETGLFSASEPASSSLLSVNPSAFLVNQIASQSEIINRSTATSSNFALGFPLTPVLSGIEGLQVAEQRSLILLGGGVILEGGKLVAPSGAIEIASFNSSGAIGLRSTAKGLQLSNESFRTLGTIQLLDQGQIGSTNVFGAGTDIRLSGGQVSITGASQVFSGGSFLPSSSGTTDRGRVLIQASQLNVSDKALIGNSGINISPDVVIQADNVNLQNAKVNLPGVFGDAGNITLTVGGAITLDNSSLETPSILGGAGGNIMITTTNLNLSNRSFIVNGTTIGDANSGAITISATNSIEISKNSFIAADTFSPTGKGGIVSLSARALTIDRGSISSSSFREGQGGDVNIKANQITIRDRGEISARGVSVSASAGNITINTGSLSIADRGKIIASTPSGKGGEINITATDRLVLRRSSGISTEAGTREGSVLIDSIANTDLAFGNAGNITIRTPFIITAPLENSDISSNSFTGRGGQITIDSNSLFWITPLSRADLIRLLGTTEPSQLNASRLLTNSITAVSQQNPELSGNVTLITPDVDPSRGLATLPTNLVDRSNQIAQDCTPRNQRTASSFINTGRGGIPPSPEEALSAVSESADWIISEAKLTQPAERKTPQSITSPTPVIEMQRWVKDQNGDIYFVAHASNVSSTIRSKNCP</sequence>
<feature type="domain" description="Filamentous haemagglutinin FhaB/tRNA nuclease CdiA-like TPS" evidence="1">
    <location>
        <begin position="35"/>
        <end position="149"/>
    </location>
</feature>
<dbReference type="SMART" id="SM00912">
    <property type="entry name" value="Haemagg_act"/>
    <property type="match status" value="1"/>
</dbReference>
<evidence type="ECO:0000259" key="1">
    <source>
        <dbReference type="SMART" id="SM00912"/>
    </source>
</evidence>
<dbReference type="Pfam" id="PF05860">
    <property type="entry name" value="TPS"/>
    <property type="match status" value="1"/>
</dbReference>
<dbReference type="InterPro" id="IPR011050">
    <property type="entry name" value="Pectin_lyase_fold/virulence"/>
</dbReference>
<dbReference type="InterPro" id="IPR008638">
    <property type="entry name" value="FhaB/CdiA-like_TPS"/>
</dbReference>
<dbReference type="NCBIfam" id="TIGR01901">
    <property type="entry name" value="adhes_NPXG"/>
    <property type="match status" value="1"/>
</dbReference>
<dbReference type="AlphaFoldDB" id="A0AA97AME1"/>
<reference evidence="2" key="1">
    <citation type="journal article" date="2023" name="Plants (Basel)">
        <title>Genomic Analysis of Leptolyngbya boryana CZ1 Reveals Efficient Carbon Fixation Modules.</title>
        <authorList>
            <person name="Bai X."/>
            <person name="Wang H."/>
            <person name="Cheng W."/>
            <person name="Wang J."/>
            <person name="Ma M."/>
            <person name="Hu H."/>
            <person name="Song Z."/>
            <person name="Ma H."/>
            <person name="Fan Y."/>
            <person name="Du C."/>
            <person name="Xu J."/>
        </authorList>
    </citation>
    <scope>NUCLEOTIDE SEQUENCE</scope>
    <source>
        <strain evidence="2">CZ1</strain>
    </source>
</reference>
<dbReference type="InterPro" id="IPR012334">
    <property type="entry name" value="Pectin_lyas_fold"/>
</dbReference>
<reference evidence="2" key="2">
    <citation type="submission" date="2023-07" db="EMBL/GenBank/DDBJ databases">
        <authorList>
            <person name="Bai X.-H."/>
            <person name="Wang H.-H."/>
            <person name="Wang J."/>
            <person name="Ma M.-Y."/>
            <person name="Hu H.-H."/>
            <person name="Song Z.-L."/>
            <person name="Ma H.-G."/>
            <person name="Fan Y."/>
            <person name="Du C.-Y."/>
            <person name="Xu J.-C."/>
        </authorList>
    </citation>
    <scope>NUCLEOTIDE SEQUENCE</scope>
    <source>
        <strain evidence="2">CZ1</strain>
    </source>
</reference>
<proteinExistence type="predicted"/>
<dbReference type="Gene3D" id="2.160.20.10">
    <property type="entry name" value="Single-stranded right-handed beta-helix, Pectin lyase-like"/>
    <property type="match status" value="2"/>
</dbReference>
<evidence type="ECO:0000313" key="2">
    <source>
        <dbReference type="EMBL" id="WNZ44122.1"/>
    </source>
</evidence>